<feature type="signal peptide" evidence="1">
    <location>
        <begin position="1"/>
        <end position="23"/>
    </location>
</feature>
<feature type="chain" id="PRO_5047356496" description="Outer membrane protein beta-barrel domain-containing protein" evidence="1">
    <location>
        <begin position="24"/>
        <end position="183"/>
    </location>
</feature>
<dbReference type="RefSeq" id="WP_236889070.1">
    <property type="nucleotide sequence ID" value="NZ_AP024488.1"/>
</dbReference>
<organism evidence="2 3">
    <name type="scientific">Desulfoluna limicola</name>
    <dbReference type="NCBI Taxonomy" id="2810562"/>
    <lineage>
        <taxon>Bacteria</taxon>
        <taxon>Pseudomonadati</taxon>
        <taxon>Thermodesulfobacteriota</taxon>
        <taxon>Desulfobacteria</taxon>
        <taxon>Desulfobacterales</taxon>
        <taxon>Desulfolunaceae</taxon>
        <taxon>Desulfoluna</taxon>
    </lineage>
</organism>
<reference evidence="2 3" key="1">
    <citation type="submission" date="2021-02" db="EMBL/GenBank/DDBJ databases">
        <title>Complete genome of Desulfoluna sp. strain ASN36.</title>
        <authorList>
            <person name="Takahashi A."/>
            <person name="Kojima H."/>
            <person name="Fukui M."/>
        </authorList>
    </citation>
    <scope>NUCLEOTIDE SEQUENCE [LARGE SCALE GENOMIC DNA]</scope>
    <source>
        <strain evidence="2 3">ASN36</strain>
    </source>
</reference>
<dbReference type="Proteomes" id="UP001320148">
    <property type="component" value="Chromosome"/>
</dbReference>
<dbReference type="EMBL" id="AP024488">
    <property type="protein sequence ID" value="BCS97667.1"/>
    <property type="molecule type" value="Genomic_DNA"/>
</dbReference>
<sequence>MTQIGRALLTLAIALLIALPAHAFEGQDYLLGGKSGGTHKLALGARYHDEVKSVSGLPFESGDLSWLLAYEYHEKIAFWQLGVGYAPESNTDRDAKVITPQINLIFKDGIYRLGAGALQSYVDVDGNTDWTSLYWQMIAGIDVPLGLNASIGIYGCYVFHRWDEITDASDNGLAGNLLLSWGF</sequence>
<name>A0ABM7PK35_9BACT</name>
<evidence type="ECO:0008006" key="4">
    <source>
        <dbReference type="Google" id="ProtNLM"/>
    </source>
</evidence>
<evidence type="ECO:0000256" key="1">
    <source>
        <dbReference type="SAM" id="SignalP"/>
    </source>
</evidence>
<keyword evidence="3" id="KW-1185">Reference proteome</keyword>
<evidence type="ECO:0000313" key="3">
    <source>
        <dbReference type="Proteomes" id="UP001320148"/>
    </source>
</evidence>
<evidence type="ECO:0000313" key="2">
    <source>
        <dbReference type="EMBL" id="BCS97667.1"/>
    </source>
</evidence>
<accession>A0ABM7PK35</accession>
<keyword evidence="1" id="KW-0732">Signal</keyword>
<proteinExistence type="predicted"/>
<gene>
    <name evidence="2" type="ORF">DSLASN_32990</name>
</gene>
<protein>
    <recommendedName>
        <fullName evidence="4">Outer membrane protein beta-barrel domain-containing protein</fullName>
    </recommendedName>
</protein>